<dbReference type="AlphaFoldDB" id="A0A222FIP3"/>
<dbReference type="Pfam" id="PF04229">
    <property type="entry name" value="GrpB"/>
    <property type="match status" value="1"/>
</dbReference>
<sequence>MTQRILTVVAANPAWPQMFQQEAQRITDVLTASNLHAVQHIGSTSVPGLAAKPIIDIQLQVHDLKALDDESDAMQGLGYEVKGEFGIPGRRYFRKSSQHQRTHHVHAFETGSSAAVRHLAFRDYLRAHPSIAEDYGKLKLQAAQLCNNDMDFYCDYKNEFVQHHEALALQWYQVEAES</sequence>
<gene>
    <name evidence="1" type="ORF">CHH28_07475</name>
</gene>
<reference evidence="1 2" key="1">
    <citation type="submission" date="2017-07" db="EMBL/GenBank/DDBJ databases">
        <title>Annotated genome sequence of Bacterioplanes sanyensis isolated from Red Sea.</title>
        <authorList>
            <person name="Rehman Z.U."/>
        </authorList>
    </citation>
    <scope>NUCLEOTIDE SEQUENCE [LARGE SCALE GENOMIC DNA]</scope>
    <source>
        <strain evidence="1 2">NV9</strain>
    </source>
</reference>
<dbReference type="PANTHER" id="PTHR34822">
    <property type="entry name" value="GRPB DOMAIN PROTEIN (AFU_ORTHOLOGUE AFUA_1G01530)"/>
    <property type="match status" value="1"/>
</dbReference>
<keyword evidence="2" id="KW-1185">Reference proteome</keyword>
<name>A0A222FIP3_9GAMM</name>
<dbReference type="SUPFAM" id="SSF81301">
    <property type="entry name" value="Nucleotidyltransferase"/>
    <property type="match status" value="1"/>
</dbReference>
<dbReference type="InterPro" id="IPR043519">
    <property type="entry name" value="NT_sf"/>
</dbReference>
<evidence type="ECO:0008006" key="3">
    <source>
        <dbReference type="Google" id="ProtNLM"/>
    </source>
</evidence>
<organism evidence="1 2">
    <name type="scientific">Bacterioplanes sanyensis</name>
    <dbReference type="NCBI Taxonomy" id="1249553"/>
    <lineage>
        <taxon>Bacteria</taxon>
        <taxon>Pseudomonadati</taxon>
        <taxon>Pseudomonadota</taxon>
        <taxon>Gammaproteobacteria</taxon>
        <taxon>Oceanospirillales</taxon>
        <taxon>Oceanospirillaceae</taxon>
        <taxon>Bacterioplanes</taxon>
    </lineage>
</organism>
<dbReference type="Proteomes" id="UP000202440">
    <property type="component" value="Chromosome"/>
</dbReference>
<dbReference type="Gene3D" id="3.30.460.10">
    <property type="entry name" value="Beta Polymerase, domain 2"/>
    <property type="match status" value="1"/>
</dbReference>
<accession>A0A222FIP3</accession>
<dbReference type="OrthoDB" id="9799092at2"/>
<evidence type="ECO:0000313" key="1">
    <source>
        <dbReference type="EMBL" id="ASP38522.1"/>
    </source>
</evidence>
<dbReference type="EMBL" id="CP022530">
    <property type="protein sequence ID" value="ASP38522.1"/>
    <property type="molecule type" value="Genomic_DNA"/>
</dbReference>
<dbReference type="InterPro" id="IPR007344">
    <property type="entry name" value="GrpB/CoaE"/>
</dbReference>
<dbReference type="PANTHER" id="PTHR34822:SF1">
    <property type="entry name" value="GRPB FAMILY PROTEIN"/>
    <property type="match status" value="1"/>
</dbReference>
<protein>
    <recommendedName>
        <fullName evidence="3">GrpB family protein</fullName>
    </recommendedName>
</protein>
<proteinExistence type="predicted"/>
<evidence type="ECO:0000313" key="2">
    <source>
        <dbReference type="Proteomes" id="UP000202440"/>
    </source>
</evidence>
<dbReference type="KEGG" id="bsan:CHH28_07475"/>
<dbReference type="RefSeq" id="WP_094059714.1">
    <property type="nucleotide sequence ID" value="NZ_CP022530.1"/>
</dbReference>